<keyword evidence="2" id="KW-0812">Transmembrane</keyword>
<dbReference type="InterPro" id="IPR052611">
    <property type="entry name" value="Plant_RLK_LysM"/>
</dbReference>
<dbReference type="STRING" id="51240.A0A2I4HS17"/>
<keyword evidence="2" id="KW-1133">Transmembrane helix</keyword>
<evidence type="ECO:0000256" key="3">
    <source>
        <dbReference type="SAM" id="SignalP"/>
    </source>
</evidence>
<dbReference type="InterPro" id="IPR056562">
    <property type="entry name" value="LysM2_CERK1_LYK3_4_5"/>
</dbReference>
<dbReference type="InterPro" id="IPR018392">
    <property type="entry name" value="LysM"/>
</dbReference>
<dbReference type="InterPro" id="IPR056561">
    <property type="entry name" value="NFP_LYK_LysM1"/>
</dbReference>
<dbReference type="Gene3D" id="3.30.200.20">
    <property type="entry name" value="Phosphorylase Kinase, domain 1"/>
    <property type="match status" value="1"/>
</dbReference>
<dbReference type="GO" id="GO:0004672">
    <property type="term" value="F:protein kinase activity"/>
    <property type="evidence" value="ECO:0007669"/>
    <property type="project" value="InterPro"/>
</dbReference>
<keyword evidence="3" id="KW-0732">Signal</keyword>
<organism evidence="4 5">
    <name type="scientific">Juglans regia</name>
    <name type="common">English walnut</name>
    <dbReference type="NCBI Taxonomy" id="51240"/>
    <lineage>
        <taxon>Eukaryota</taxon>
        <taxon>Viridiplantae</taxon>
        <taxon>Streptophyta</taxon>
        <taxon>Embryophyta</taxon>
        <taxon>Tracheophyta</taxon>
        <taxon>Spermatophyta</taxon>
        <taxon>Magnoliopsida</taxon>
        <taxon>eudicotyledons</taxon>
        <taxon>Gunneridae</taxon>
        <taxon>Pentapetalae</taxon>
        <taxon>rosids</taxon>
        <taxon>fabids</taxon>
        <taxon>Fagales</taxon>
        <taxon>Juglandaceae</taxon>
        <taxon>Juglans</taxon>
    </lineage>
</organism>
<dbReference type="Pfam" id="PF23472">
    <property type="entry name" value="LysM2_CERK1_LYK3_4_5"/>
    <property type="match status" value="1"/>
</dbReference>
<dbReference type="PROSITE" id="PS51782">
    <property type="entry name" value="LYSM"/>
    <property type="match status" value="1"/>
</dbReference>
<dbReference type="InterPro" id="IPR036779">
    <property type="entry name" value="LysM_dom_sf"/>
</dbReference>
<feature type="region of interest" description="Disordered" evidence="1">
    <location>
        <begin position="302"/>
        <end position="324"/>
    </location>
</feature>
<evidence type="ECO:0000256" key="2">
    <source>
        <dbReference type="SAM" id="Phobius"/>
    </source>
</evidence>
<dbReference type="RefSeq" id="XP_018858948.1">
    <property type="nucleotide sequence ID" value="XM_019003403.2"/>
</dbReference>
<feature type="chain" id="PRO_5044285632" evidence="3">
    <location>
        <begin position="18"/>
        <end position="619"/>
    </location>
</feature>
<dbReference type="PROSITE" id="PS50011">
    <property type="entry name" value="PROTEIN_KINASE_DOM"/>
    <property type="match status" value="1"/>
</dbReference>
<dbReference type="Proteomes" id="UP000235220">
    <property type="component" value="Chromosome 5"/>
</dbReference>
<feature type="compositionally biased region" description="Low complexity" evidence="1">
    <location>
        <begin position="304"/>
        <end position="315"/>
    </location>
</feature>
<dbReference type="Gene3D" id="3.10.350.10">
    <property type="entry name" value="LysM domain"/>
    <property type="match status" value="1"/>
</dbReference>
<dbReference type="PANTHER" id="PTHR45927:SF10">
    <property type="entry name" value="LYSM-DOMAIN RECEPTOR-LIKE KINASE"/>
    <property type="match status" value="1"/>
</dbReference>
<dbReference type="PANTHER" id="PTHR45927">
    <property type="entry name" value="LYSM-DOMAIN RECEPTOR-LIKE KINASE-RELATED"/>
    <property type="match status" value="1"/>
</dbReference>
<dbReference type="Pfam" id="PF23446">
    <property type="entry name" value="LysM1_NFP_LYK"/>
    <property type="match status" value="1"/>
</dbReference>
<dbReference type="AlphaFoldDB" id="A0A2I4HS17"/>
<sequence>MIYLWFLFWVCTSSSYAQQFYDSSSCYSEKSGPGSRYTCNYSQNSCDTFVVYRASKQLQTIAAITKSFLLNPDEVLQHNNHTSLYEILKPGREVFVPIKCYCAGQFFQANFSYKVREESTTFSEIACGVFEGLLKYLTLKEANPSNETKVGSELHVPVRCACLDNFTRSIGVTHLVTYPLIEGDLLETLSTRFGISSEDLSAVNNLKPDQTIYQQSTVLIPLKADPVIEFSIPDSDSGSPPPTVFLPTIPREKTSKTSKLRGIYIAGSVSGVFLVVVALVACGLYIQAFKKWKGKNFQSFTAESSPVSCSPVRSSGRTGQTSTNSTISCLSPDLLVGIKYSLFLYSIEELRKATRDFSEESKIGDQVFKGLINNVEVMIKQTRFEDTRRIINLYSKINHINIVSLHGICYGESDFSCSYLVFEFPRNDCLRQCLSNPYNPLLWHRRTQIAFDIATGLHYLHYCTFLSHAHMSLCSRNIFVTANWRAKLANIETNTPSAVPLKGNDKSESLREWVAPEYLHGSTSEKAHIFAFGVVLLELISGREDPDGKWFRESIEFLGGASESGCFEQLRSFVDPSLKDDFSLAEALCLAVLAKACVEDDPLRRPPMDDIMKVLARMA</sequence>
<proteinExistence type="predicted"/>
<feature type="transmembrane region" description="Helical" evidence="2">
    <location>
        <begin position="263"/>
        <end position="286"/>
    </location>
</feature>
<gene>
    <name evidence="5" type="primary">LOC109020878</name>
</gene>
<dbReference type="GO" id="GO:0005886">
    <property type="term" value="C:plasma membrane"/>
    <property type="evidence" value="ECO:0007669"/>
    <property type="project" value="UniProtKB-ARBA"/>
</dbReference>
<dbReference type="GO" id="GO:0005524">
    <property type="term" value="F:ATP binding"/>
    <property type="evidence" value="ECO:0007669"/>
    <property type="project" value="InterPro"/>
</dbReference>
<dbReference type="Gramene" id="Jr05_10300_p1">
    <property type="protein sequence ID" value="cds.Jr05_10300_p1"/>
    <property type="gene ID" value="Jr05_10300"/>
</dbReference>
<feature type="signal peptide" evidence="3">
    <location>
        <begin position="1"/>
        <end position="17"/>
    </location>
</feature>
<accession>A0A2I4HS17</accession>
<keyword evidence="4" id="KW-1185">Reference proteome</keyword>
<dbReference type="InterPro" id="IPR000719">
    <property type="entry name" value="Prot_kinase_dom"/>
</dbReference>
<evidence type="ECO:0000256" key="1">
    <source>
        <dbReference type="SAM" id="MobiDB-lite"/>
    </source>
</evidence>
<evidence type="ECO:0000313" key="5">
    <source>
        <dbReference type="RefSeq" id="XP_018858948.1"/>
    </source>
</evidence>
<dbReference type="Pfam" id="PF23473">
    <property type="entry name" value="LysM3_LYK4_5"/>
    <property type="match status" value="1"/>
</dbReference>
<protein>
    <submittedName>
        <fullName evidence="5">LysM domain receptor-like kinase 4</fullName>
    </submittedName>
</protein>
<name>A0A2I4HS17_JUGRE</name>
<dbReference type="OrthoDB" id="60033at2759"/>
<reference evidence="5" key="1">
    <citation type="submission" date="2025-08" db="UniProtKB">
        <authorList>
            <consortium name="RefSeq"/>
        </authorList>
    </citation>
    <scope>IDENTIFICATION</scope>
    <source>
        <tissue evidence="5">Leaves</tissue>
    </source>
</reference>
<dbReference type="CDD" id="cd00118">
    <property type="entry name" value="LysM"/>
    <property type="match status" value="1"/>
</dbReference>
<dbReference type="InterPro" id="IPR011009">
    <property type="entry name" value="Kinase-like_dom_sf"/>
</dbReference>
<evidence type="ECO:0000313" key="4">
    <source>
        <dbReference type="Proteomes" id="UP000235220"/>
    </source>
</evidence>
<dbReference type="Gene3D" id="1.10.510.10">
    <property type="entry name" value="Transferase(Phosphotransferase) domain 1"/>
    <property type="match status" value="1"/>
</dbReference>
<dbReference type="KEGG" id="jre:109020878"/>
<dbReference type="SUPFAM" id="SSF56112">
    <property type="entry name" value="Protein kinase-like (PK-like)"/>
    <property type="match status" value="1"/>
</dbReference>
<dbReference type="InterPro" id="IPR001245">
    <property type="entry name" value="Ser-Thr/Tyr_kinase_cat_dom"/>
</dbReference>
<dbReference type="InterPro" id="IPR056563">
    <property type="entry name" value="LysM3_LYK4_5"/>
</dbReference>
<keyword evidence="2" id="KW-0472">Membrane</keyword>
<dbReference type="GeneID" id="109020878"/>
<dbReference type="Pfam" id="PF07714">
    <property type="entry name" value="PK_Tyr_Ser-Thr"/>
    <property type="match status" value="1"/>
</dbReference>